<keyword evidence="5" id="KW-0732">Signal</keyword>
<keyword evidence="7" id="KW-0675">Receptor</keyword>
<dbReference type="GO" id="GO:0043235">
    <property type="term" value="C:receptor complex"/>
    <property type="evidence" value="ECO:0007669"/>
    <property type="project" value="TreeGrafter"/>
</dbReference>
<feature type="region of interest" description="Disordered" evidence="10">
    <location>
        <begin position="1"/>
        <end position="23"/>
    </location>
</feature>
<evidence type="ECO:0000256" key="6">
    <source>
        <dbReference type="ARBA" id="ARBA00023136"/>
    </source>
</evidence>
<feature type="non-terminal residue" evidence="12">
    <location>
        <position position="829"/>
    </location>
</feature>
<comment type="similarity">
    <text evidence="2">Belongs to the GDNFR family.</text>
</comment>
<dbReference type="GO" id="GO:0007169">
    <property type="term" value="P:cell surface receptor protein tyrosine kinase signaling pathway"/>
    <property type="evidence" value="ECO:0007669"/>
    <property type="project" value="UniProtKB-ARBA"/>
</dbReference>
<reference evidence="12" key="1">
    <citation type="submission" date="2023-03" db="EMBL/GenBank/DDBJ databases">
        <title>Electrophorus voltai genome.</title>
        <authorList>
            <person name="Bian C."/>
        </authorList>
    </citation>
    <scope>NUCLEOTIDE SEQUENCE</scope>
    <source>
        <strain evidence="12">CB-2022</strain>
        <tissue evidence="12">Muscle</tissue>
    </source>
</reference>
<proteinExistence type="inferred from homology"/>
<dbReference type="SUPFAM" id="SSF110035">
    <property type="entry name" value="GDNF receptor-like"/>
    <property type="match status" value="1"/>
</dbReference>
<dbReference type="GO" id="GO:0009897">
    <property type="term" value="C:external side of plasma membrane"/>
    <property type="evidence" value="ECO:0007669"/>
    <property type="project" value="TreeGrafter"/>
</dbReference>
<dbReference type="InterPro" id="IPR037193">
    <property type="entry name" value="GDNF_alpha"/>
</dbReference>
<evidence type="ECO:0000256" key="2">
    <source>
        <dbReference type="ARBA" id="ARBA00005961"/>
    </source>
</evidence>
<evidence type="ECO:0000313" key="12">
    <source>
        <dbReference type="EMBL" id="KAK1800570.1"/>
    </source>
</evidence>
<evidence type="ECO:0000256" key="3">
    <source>
        <dbReference type="ARBA" id="ARBA00022475"/>
    </source>
</evidence>
<dbReference type="PANTHER" id="PTHR10269:SF4">
    <property type="entry name" value="GDNF FAMILY RECEPTOR ALPHA-2"/>
    <property type="match status" value="1"/>
</dbReference>
<name>A0AAD8ZNA6_9TELE</name>
<comment type="subcellular location">
    <subcellularLocation>
        <location evidence="1">Cell membrane</location>
        <topology evidence="1">Lipid-anchor</topology>
        <topology evidence="1">GPI-anchor</topology>
    </subcellularLocation>
</comment>
<accession>A0AAD8ZNA6</accession>
<feature type="domain" description="GDNF/GAS1" evidence="11">
    <location>
        <begin position="516"/>
        <end position="599"/>
    </location>
</feature>
<keyword evidence="4" id="KW-0336">GPI-anchor</keyword>
<gene>
    <name evidence="12" type="ORF">P4O66_005516</name>
</gene>
<dbReference type="InterPro" id="IPR016017">
    <property type="entry name" value="GDNF/GAS1"/>
</dbReference>
<feature type="compositionally biased region" description="Polar residues" evidence="10">
    <location>
        <begin position="802"/>
        <end position="814"/>
    </location>
</feature>
<dbReference type="Proteomes" id="UP001239994">
    <property type="component" value="Unassembled WGS sequence"/>
</dbReference>
<protein>
    <recommendedName>
        <fullName evidence="11">GDNF/GAS1 domain-containing protein</fullName>
    </recommendedName>
</protein>
<dbReference type="InterPro" id="IPR003438">
    <property type="entry name" value="GDNF_rcpt"/>
</dbReference>
<feature type="domain" description="GDNF/GAS1" evidence="11">
    <location>
        <begin position="390"/>
        <end position="467"/>
    </location>
</feature>
<organism evidence="12 13">
    <name type="scientific">Electrophorus voltai</name>
    <dbReference type="NCBI Taxonomy" id="2609070"/>
    <lineage>
        <taxon>Eukaryota</taxon>
        <taxon>Metazoa</taxon>
        <taxon>Chordata</taxon>
        <taxon>Craniata</taxon>
        <taxon>Vertebrata</taxon>
        <taxon>Euteleostomi</taxon>
        <taxon>Actinopterygii</taxon>
        <taxon>Neopterygii</taxon>
        <taxon>Teleostei</taxon>
        <taxon>Ostariophysi</taxon>
        <taxon>Gymnotiformes</taxon>
        <taxon>Gymnotoidei</taxon>
        <taxon>Gymnotidae</taxon>
        <taxon>Electrophorus</taxon>
    </lineage>
</organism>
<evidence type="ECO:0000256" key="5">
    <source>
        <dbReference type="ARBA" id="ARBA00022729"/>
    </source>
</evidence>
<feature type="domain" description="GDNF/GAS1" evidence="11">
    <location>
        <begin position="609"/>
        <end position="705"/>
    </location>
</feature>
<keyword evidence="13" id="KW-1185">Reference proteome</keyword>
<dbReference type="EMBL" id="JAROKS010000010">
    <property type="protein sequence ID" value="KAK1800570.1"/>
    <property type="molecule type" value="Genomic_DNA"/>
</dbReference>
<dbReference type="PRINTS" id="PR01316">
    <property type="entry name" value="GDNFRECEPTOR"/>
</dbReference>
<evidence type="ECO:0000313" key="13">
    <source>
        <dbReference type="Proteomes" id="UP001239994"/>
    </source>
</evidence>
<dbReference type="GO" id="GO:0038023">
    <property type="term" value="F:signaling receptor activity"/>
    <property type="evidence" value="ECO:0007669"/>
    <property type="project" value="InterPro"/>
</dbReference>
<sequence length="829" mass="91442">MPFTRTLRPCLPTQAPPPHSGPASLQLALGWSGEGVTFVRLRSTGHLHESLHSPNSTRSDSVTRRRCVASNSLNRTGSESVTRLRCVGSNSLNRTGSDSVPRRRCVVSNSLNRTGSESVTRLRCVGSNSLNRTGSDSVTKLRCVGSNSLNRTGSDSVTRLRCVGSNSLNRTGSDSVPRRRCVGSNSLNRTGSDSVNNGNLKWLFNNFEVPYRDAECKALCTDEWSLSLILLITYKSGVGKRATERGKEKHSSRISVRKPAEHVTHILRDQSDVTDEQSNATGLRTRVDLKDTEGWHTIRGQTINFWLIMGSSEVPSPSLEDRGGVVLLFGVTELRTGENLDDDMLGSSRLSSLTWLPLPFFSSDEVMFSVVSSSGLSELGAHTWRAPMDCLRASEMCNQNSQCSSRFRIMRQCLVGRDRSTMLANKECQAALEVLQDSPLYECRCKRGMKKELQCLQSFWSIHMGLSEGEELYETSPYEPMHFSDEFRLASIISAMDSVSMKAGLCSDAGKPCNPCLDAAKSCNLNDTCKRQRSAYIATCNRATPIAHTQEPCNRKRCHKALRQFFERVQSEFSYPLLFCSCQDKACAERRRQTIVPACSFEEKSRPNCLELRRTCRTDPLCRSRLADFHLNCQMTPHTITSCPNDNYHGCLVAYVGLVGSDVTPNYLDANHSNITISPWCSCRGSSNQETECEAFLRDFRENTCLKNAIEAFGYGANAGLLPITESQSGVTSERPHLQPAIITKPAISSNDIQPVDSACVFSTCANLKDSEQKCSPSSSFECAEENILDPNLEGAVDPMGSHQSNNNRARQSNAPPPCVSVATLILSV</sequence>
<dbReference type="PANTHER" id="PTHR10269">
    <property type="entry name" value="GDNF RECEPTOR ALPHA"/>
    <property type="match status" value="1"/>
</dbReference>
<dbReference type="AlphaFoldDB" id="A0AAD8ZNA6"/>
<feature type="region of interest" description="Disordered" evidence="10">
    <location>
        <begin position="793"/>
        <end position="816"/>
    </location>
</feature>
<dbReference type="Pfam" id="PF02351">
    <property type="entry name" value="GDNF"/>
    <property type="match status" value="3"/>
</dbReference>
<comment type="caution">
    <text evidence="12">The sequence shown here is derived from an EMBL/GenBank/DDBJ whole genome shotgun (WGS) entry which is preliminary data.</text>
</comment>
<keyword evidence="9" id="KW-0449">Lipoprotein</keyword>
<dbReference type="GO" id="GO:0007399">
    <property type="term" value="P:nervous system development"/>
    <property type="evidence" value="ECO:0007669"/>
    <property type="project" value="TreeGrafter"/>
</dbReference>
<keyword evidence="3" id="KW-1003">Cell membrane</keyword>
<evidence type="ECO:0000259" key="11">
    <source>
        <dbReference type="SMART" id="SM00907"/>
    </source>
</evidence>
<dbReference type="SMART" id="SM00907">
    <property type="entry name" value="GDNF"/>
    <property type="match status" value="3"/>
</dbReference>
<evidence type="ECO:0000256" key="1">
    <source>
        <dbReference type="ARBA" id="ARBA00004609"/>
    </source>
</evidence>
<dbReference type="Gene3D" id="1.10.220.110">
    <property type="entry name" value="GDNF binding domain"/>
    <property type="match status" value="1"/>
</dbReference>
<evidence type="ECO:0000256" key="9">
    <source>
        <dbReference type="ARBA" id="ARBA00023288"/>
    </source>
</evidence>
<evidence type="ECO:0000256" key="7">
    <source>
        <dbReference type="ARBA" id="ARBA00023170"/>
    </source>
</evidence>
<keyword evidence="8" id="KW-0325">Glycoprotein</keyword>
<evidence type="ECO:0000256" key="10">
    <source>
        <dbReference type="SAM" id="MobiDB-lite"/>
    </source>
</evidence>
<dbReference type="FunFam" id="1.10.220.110:FF:000001">
    <property type="entry name" value="GDNF family receptor alpha"/>
    <property type="match status" value="1"/>
</dbReference>
<evidence type="ECO:0000256" key="4">
    <source>
        <dbReference type="ARBA" id="ARBA00022622"/>
    </source>
</evidence>
<evidence type="ECO:0000256" key="8">
    <source>
        <dbReference type="ARBA" id="ARBA00023180"/>
    </source>
</evidence>
<keyword evidence="6" id="KW-0472">Membrane</keyword>